<proteinExistence type="predicted"/>
<dbReference type="AlphaFoldDB" id="A0AAD2HQ22"/>
<feature type="non-terminal residue" evidence="2">
    <location>
        <position position="1"/>
    </location>
</feature>
<keyword evidence="3" id="KW-1185">Reference proteome</keyword>
<comment type="caution">
    <text evidence="2">The sequence shown here is derived from an EMBL/GenBank/DDBJ whole genome shotgun (WGS) entry which is preliminary data.</text>
</comment>
<accession>A0AAD2HQ22</accession>
<dbReference type="Proteomes" id="UP001295794">
    <property type="component" value="Unassembled WGS sequence"/>
</dbReference>
<feature type="region of interest" description="Disordered" evidence="1">
    <location>
        <begin position="1"/>
        <end position="24"/>
    </location>
</feature>
<evidence type="ECO:0000313" key="2">
    <source>
        <dbReference type="EMBL" id="CAK5279226.1"/>
    </source>
</evidence>
<protein>
    <submittedName>
        <fullName evidence="2">Uncharacterized protein</fullName>
    </submittedName>
</protein>
<reference evidence="2" key="1">
    <citation type="submission" date="2023-11" db="EMBL/GenBank/DDBJ databases">
        <authorList>
            <person name="De Vega J J."/>
            <person name="De Vega J J."/>
        </authorList>
    </citation>
    <scope>NUCLEOTIDE SEQUENCE</scope>
</reference>
<dbReference type="EMBL" id="CAVNYO010000435">
    <property type="protein sequence ID" value="CAK5279226.1"/>
    <property type="molecule type" value="Genomic_DNA"/>
</dbReference>
<organism evidence="2 3">
    <name type="scientific">Mycena citricolor</name>
    <dbReference type="NCBI Taxonomy" id="2018698"/>
    <lineage>
        <taxon>Eukaryota</taxon>
        <taxon>Fungi</taxon>
        <taxon>Dikarya</taxon>
        <taxon>Basidiomycota</taxon>
        <taxon>Agaricomycotina</taxon>
        <taxon>Agaricomycetes</taxon>
        <taxon>Agaricomycetidae</taxon>
        <taxon>Agaricales</taxon>
        <taxon>Marasmiineae</taxon>
        <taxon>Mycenaceae</taxon>
        <taxon>Mycena</taxon>
    </lineage>
</organism>
<evidence type="ECO:0000256" key="1">
    <source>
        <dbReference type="SAM" id="MobiDB-lite"/>
    </source>
</evidence>
<evidence type="ECO:0000313" key="3">
    <source>
        <dbReference type="Proteomes" id="UP001295794"/>
    </source>
</evidence>
<gene>
    <name evidence="2" type="ORF">MYCIT1_LOCUS29106</name>
</gene>
<sequence length="68" mass="7243">TSSCPTNPHGLSAPHRCRSRPGPRENSCCNFSSWGGSSPRYVSRFACAARLIRCRACADDGGVPSESD</sequence>
<name>A0AAD2HQ22_9AGAR</name>